<evidence type="ECO:0000313" key="1">
    <source>
        <dbReference type="EMBL" id="GGZ46514.1"/>
    </source>
</evidence>
<evidence type="ECO:0000313" key="2">
    <source>
        <dbReference type="Proteomes" id="UP000615593"/>
    </source>
</evidence>
<keyword evidence="2" id="KW-1185">Reference proteome</keyword>
<dbReference type="Proteomes" id="UP000615593">
    <property type="component" value="Unassembled WGS sequence"/>
</dbReference>
<dbReference type="PANTHER" id="PTHR41913:SF1">
    <property type="entry name" value="DUF1684 DOMAIN-CONTAINING PROTEIN"/>
    <property type="match status" value="1"/>
</dbReference>
<dbReference type="InterPro" id="IPR012467">
    <property type="entry name" value="DUF1684"/>
</dbReference>
<gene>
    <name evidence="1" type="ORF">GCM10008088_04950</name>
</gene>
<evidence type="ECO:0008006" key="3">
    <source>
        <dbReference type="Google" id="ProtNLM"/>
    </source>
</evidence>
<proteinExistence type="predicted"/>
<dbReference type="EMBL" id="BMWY01000001">
    <property type="protein sequence ID" value="GGZ46514.1"/>
    <property type="molecule type" value="Genomic_DNA"/>
</dbReference>
<organism evidence="1 2">
    <name type="scientific">Mesonia mobilis</name>
    <dbReference type="NCBI Taxonomy" id="369791"/>
    <lineage>
        <taxon>Bacteria</taxon>
        <taxon>Pseudomonadati</taxon>
        <taxon>Bacteroidota</taxon>
        <taxon>Flavobacteriia</taxon>
        <taxon>Flavobacteriales</taxon>
        <taxon>Flavobacteriaceae</taxon>
        <taxon>Mesonia</taxon>
    </lineage>
</organism>
<dbReference type="Pfam" id="PF07920">
    <property type="entry name" value="DUF1684"/>
    <property type="match status" value="1"/>
</dbReference>
<protein>
    <recommendedName>
        <fullName evidence="3">DUF1684 domain-containing protein</fullName>
    </recommendedName>
</protein>
<accession>A0ABQ3BI61</accession>
<sequence length="202" mass="23053">MISFCTKAQKDSLVSSLDYQNHLNEEFANQETSPLTEDDLESFQSLSFFDIDEAYIVKAKFIQTESASPFVMPTTTERKPIYVKYGELHFTLKGKKLSLNVYQSQRLLTDPKYKDYLFIPFTDLTNGESTYGGGRYLDFKIPTSSEVILDFNKAYNPYCAYNGIYSCPIPPKENDLPIKIESGVKKYEKQVAKSTSKESSVK</sequence>
<name>A0ABQ3BI61_9FLAO</name>
<dbReference type="PANTHER" id="PTHR41913">
    <property type="entry name" value="DUF1684 DOMAIN-CONTAINING PROTEIN"/>
    <property type="match status" value="1"/>
</dbReference>
<comment type="caution">
    <text evidence="1">The sequence shown here is derived from an EMBL/GenBank/DDBJ whole genome shotgun (WGS) entry which is preliminary data.</text>
</comment>
<reference evidence="2" key="1">
    <citation type="journal article" date="2019" name="Int. J. Syst. Evol. Microbiol.">
        <title>The Global Catalogue of Microorganisms (GCM) 10K type strain sequencing project: providing services to taxonomists for standard genome sequencing and annotation.</title>
        <authorList>
            <consortium name="The Broad Institute Genomics Platform"/>
            <consortium name="The Broad Institute Genome Sequencing Center for Infectious Disease"/>
            <person name="Wu L."/>
            <person name="Ma J."/>
        </authorList>
    </citation>
    <scope>NUCLEOTIDE SEQUENCE [LARGE SCALE GENOMIC DNA]</scope>
    <source>
        <strain evidence="2">KCTC 12708</strain>
    </source>
</reference>